<accession>A0ABT3N5U5</accession>
<keyword evidence="2" id="KW-0472">Membrane</keyword>
<keyword evidence="5" id="KW-1185">Reference proteome</keyword>
<evidence type="ECO:0000313" key="4">
    <source>
        <dbReference type="EMBL" id="MCW7752830.1"/>
    </source>
</evidence>
<dbReference type="InterPro" id="IPR011055">
    <property type="entry name" value="Dup_hybrid_motif"/>
</dbReference>
<dbReference type="Proteomes" id="UP001209681">
    <property type="component" value="Unassembled WGS sequence"/>
</dbReference>
<comment type="caution">
    <text evidence="4">The sequence shown here is derived from an EMBL/GenBank/DDBJ whole genome shotgun (WGS) entry which is preliminary data.</text>
</comment>
<proteinExistence type="predicted"/>
<evidence type="ECO:0000256" key="1">
    <source>
        <dbReference type="ARBA" id="ARBA00022729"/>
    </source>
</evidence>
<dbReference type="Gene3D" id="2.70.70.10">
    <property type="entry name" value="Glucose Permease (Domain IIA)"/>
    <property type="match status" value="1"/>
</dbReference>
<feature type="transmembrane region" description="Helical" evidence="2">
    <location>
        <begin position="12"/>
        <end position="29"/>
    </location>
</feature>
<dbReference type="InterPro" id="IPR050570">
    <property type="entry name" value="Cell_wall_metabolism_enzyme"/>
</dbReference>
<dbReference type="EMBL" id="JAPFPW010000002">
    <property type="protein sequence ID" value="MCW7752830.1"/>
    <property type="molecule type" value="Genomic_DNA"/>
</dbReference>
<dbReference type="PANTHER" id="PTHR21666">
    <property type="entry name" value="PEPTIDASE-RELATED"/>
    <property type="match status" value="1"/>
</dbReference>
<keyword evidence="1" id="KW-0732">Signal</keyword>
<organism evidence="4 5">
    <name type="scientific">Desulfobotulus pelophilus</name>
    <dbReference type="NCBI Taxonomy" id="2823377"/>
    <lineage>
        <taxon>Bacteria</taxon>
        <taxon>Pseudomonadati</taxon>
        <taxon>Thermodesulfobacteriota</taxon>
        <taxon>Desulfobacteria</taxon>
        <taxon>Desulfobacterales</taxon>
        <taxon>Desulfobacteraceae</taxon>
        <taxon>Desulfobotulus</taxon>
    </lineage>
</organism>
<dbReference type="PANTHER" id="PTHR21666:SF289">
    <property type="entry name" value="L-ALA--D-GLU ENDOPEPTIDASE"/>
    <property type="match status" value="1"/>
</dbReference>
<dbReference type="Pfam" id="PF01551">
    <property type="entry name" value="Peptidase_M23"/>
    <property type="match status" value="1"/>
</dbReference>
<evidence type="ECO:0000259" key="3">
    <source>
        <dbReference type="Pfam" id="PF01551"/>
    </source>
</evidence>
<sequence length="456" mass="50199">MKKRERTSRRWLIVPMLGVLIGMLVWLLITCFEGRKPEIHLLMEHASVGDNQEISLNITDEGRGVKEVMVSFFKDGREHVLEQKFFPGSSLLGATGVDEVRLSFVFTPSQLGITDGAGTLRVRVRDASLRGGLKGNVSYLEREMRVDTRPPEIRVVTRRHYLAQGGAGLVGYRLSEPVVRSGVTVDGNFFPGCGGFGPEKDVYLSFFGLGHEPGSGEEIFILAEDFAGNIGRAGFPHHVNARRFPEDKITISDRFLNWKMPEFQIPGGDPESPLEKFLKVNNVLRDKNEATIFAATAKSSPEILWDRHFLPLPAAANRGGFADRRIYYYNGQEIDRQFHMGVDLASIAQSPIPAAASGKVVMAETVGIYGGNVILDHGCGLFSHYAHMSQIGVGVGDTVKRGESLGLTGLTGMAGGDHLHFGVIVHNTFVNPIEWLDPNWVENNIASKLRDIETGM</sequence>
<dbReference type="CDD" id="cd12797">
    <property type="entry name" value="M23_peptidase"/>
    <property type="match status" value="1"/>
</dbReference>
<evidence type="ECO:0000313" key="5">
    <source>
        <dbReference type="Proteomes" id="UP001209681"/>
    </source>
</evidence>
<gene>
    <name evidence="4" type="ORF">OOT00_02405</name>
</gene>
<protein>
    <submittedName>
        <fullName evidence="4">M23 family metallopeptidase</fullName>
    </submittedName>
</protein>
<reference evidence="4 5" key="1">
    <citation type="submission" date="2022-11" db="EMBL/GenBank/DDBJ databases">
        <title>Desulfobotulus tamanensis H1 sp. nov. - anaerobic, alkaliphilic, sulphate reducing bacterium isolated from terrestrial mud volcano.</title>
        <authorList>
            <person name="Frolova A."/>
            <person name="Merkel A.Y."/>
            <person name="Slobodkin A.I."/>
        </authorList>
    </citation>
    <scope>NUCLEOTIDE SEQUENCE [LARGE SCALE GENOMIC DNA]</scope>
    <source>
        <strain evidence="4 5">H1</strain>
    </source>
</reference>
<keyword evidence="2" id="KW-0812">Transmembrane</keyword>
<evidence type="ECO:0000256" key="2">
    <source>
        <dbReference type="SAM" id="Phobius"/>
    </source>
</evidence>
<name>A0ABT3N5U5_9BACT</name>
<dbReference type="InterPro" id="IPR016047">
    <property type="entry name" value="M23ase_b-sheet_dom"/>
</dbReference>
<dbReference type="RefSeq" id="WP_265423692.1">
    <property type="nucleotide sequence ID" value="NZ_JAPFPW010000002.1"/>
</dbReference>
<keyword evidence="2" id="KW-1133">Transmembrane helix</keyword>
<dbReference type="SUPFAM" id="SSF51261">
    <property type="entry name" value="Duplicated hybrid motif"/>
    <property type="match status" value="1"/>
</dbReference>
<feature type="domain" description="M23ase beta-sheet core" evidence="3">
    <location>
        <begin position="338"/>
        <end position="432"/>
    </location>
</feature>